<gene>
    <name evidence="2" type="ORF">FHL15_002920</name>
</gene>
<accession>A0A553I7L7</accession>
<evidence type="ECO:0000313" key="2">
    <source>
        <dbReference type="EMBL" id="TRX96196.1"/>
    </source>
</evidence>
<protein>
    <submittedName>
        <fullName evidence="2">Uncharacterized protein</fullName>
    </submittedName>
</protein>
<sequence length="134" mass="14797">MPRSATCSTTLSLGNDSFLADDSFDYEDSTSAAVTGLPSPASSFESDAHKNKKLKKTKEESRKSVPVMNIAATGRRLHLRTGAEVEDCAQRSYQSHRKQSLAEDPSKTFVYELCNRQFRRQEHLRVEGGGADGL</sequence>
<evidence type="ECO:0000256" key="1">
    <source>
        <dbReference type="SAM" id="MobiDB-lite"/>
    </source>
</evidence>
<dbReference type="STRING" id="2512241.A0A553I7L7"/>
<keyword evidence="3" id="KW-1185">Reference proteome</keyword>
<reference evidence="3" key="1">
    <citation type="submission" date="2019-06" db="EMBL/GenBank/DDBJ databases">
        <title>Draft genome sequence of the griseofulvin-producing fungus Xylaria cubensis strain G536.</title>
        <authorList>
            <person name="Mead M.E."/>
            <person name="Raja H.A."/>
            <person name="Steenwyk J.L."/>
            <person name="Knowles S.L."/>
            <person name="Oberlies N.H."/>
            <person name="Rokas A."/>
        </authorList>
    </citation>
    <scope>NUCLEOTIDE SEQUENCE [LARGE SCALE GENOMIC DNA]</scope>
    <source>
        <strain evidence="3">G536</strain>
    </source>
</reference>
<dbReference type="AlphaFoldDB" id="A0A553I7L7"/>
<dbReference type="Proteomes" id="UP000319160">
    <property type="component" value="Unassembled WGS sequence"/>
</dbReference>
<dbReference type="OrthoDB" id="654211at2759"/>
<name>A0A553I7L7_9PEZI</name>
<proteinExistence type="predicted"/>
<dbReference type="EMBL" id="VFLP01000012">
    <property type="protein sequence ID" value="TRX96196.1"/>
    <property type="molecule type" value="Genomic_DNA"/>
</dbReference>
<feature type="region of interest" description="Disordered" evidence="1">
    <location>
        <begin position="30"/>
        <end position="64"/>
    </location>
</feature>
<evidence type="ECO:0000313" key="3">
    <source>
        <dbReference type="Proteomes" id="UP000319160"/>
    </source>
</evidence>
<comment type="caution">
    <text evidence="2">The sequence shown here is derived from an EMBL/GenBank/DDBJ whole genome shotgun (WGS) entry which is preliminary data.</text>
</comment>
<organism evidence="2 3">
    <name type="scientific">Xylaria flabelliformis</name>
    <dbReference type="NCBI Taxonomy" id="2512241"/>
    <lineage>
        <taxon>Eukaryota</taxon>
        <taxon>Fungi</taxon>
        <taxon>Dikarya</taxon>
        <taxon>Ascomycota</taxon>
        <taxon>Pezizomycotina</taxon>
        <taxon>Sordariomycetes</taxon>
        <taxon>Xylariomycetidae</taxon>
        <taxon>Xylariales</taxon>
        <taxon>Xylariaceae</taxon>
        <taxon>Xylaria</taxon>
    </lineage>
</organism>